<evidence type="ECO:0000313" key="2">
    <source>
        <dbReference type="EMBL" id="SVA42495.1"/>
    </source>
</evidence>
<sequence length="34" mass="3937">YVEGVDVHSVRGHDELCPIFLLLYCNVIVLLIMY</sequence>
<reference evidence="2" key="1">
    <citation type="submission" date="2018-05" db="EMBL/GenBank/DDBJ databases">
        <authorList>
            <person name="Lanie J.A."/>
            <person name="Ng W.-L."/>
            <person name="Kazmierczak K.M."/>
            <person name="Andrzejewski T.M."/>
            <person name="Davidsen T.M."/>
            <person name="Wayne K.J."/>
            <person name="Tettelin H."/>
            <person name="Glass J.I."/>
            <person name="Rusch D."/>
            <person name="Podicherti R."/>
            <person name="Tsui H.-C.T."/>
            <person name="Winkler M.E."/>
        </authorList>
    </citation>
    <scope>NUCLEOTIDE SEQUENCE</scope>
</reference>
<keyword evidence="1" id="KW-1133">Transmembrane helix</keyword>
<keyword evidence="1" id="KW-0472">Membrane</keyword>
<gene>
    <name evidence="2" type="ORF">METZ01_LOCUS95349</name>
</gene>
<feature type="transmembrane region" description="Helical" evidence="1">
    <location>
        <begin position="16"/>
        <end position="33"/>
    </location>
</feature>
<name>A0A381VQA6_9ZZZZ</name>
<proteinExistence type="predicted"/>
<organism evidence="2">
    <name type="scientific">marine metagenome</name>
    <dbReference type="NCBI Taxonomy" id="408172"/>
    <lineage>
        <taxon>unclassified sequences</taxon>
        <taxon>metagenomes</taxon>
        <taxon>ecological metagenomes</taxon>
    </lineage>
</organism>
<keyword evidence="1" id="KW-0812">Transmembrane</keyword>
<feature type="non-terminal residue" evidence="2">
    <location>
        <position position="1"/>
    </location>
</feature>
<evidence type="ECO:0000256" key="1">
    <source>
        <dbReference type="SAM" id="Phobius"/>
    </source>
</evidence>
<accession>A0A381VQA6</accession>
<dbReference type="AlphaFoldDB" id="A0A381VQA6"/>
<dbReference type="EMBL" id="UINC01009477">
    <property type="protein sequence ID" value="SVA42495.1"/>
    <property type="molecule type" value="Genomic_DNA"/>
</dbReference>
<protein>
    <submittedName>
        <fullName evidence="2">Uncharacterized protein</fullName>
    </submittedName>
</protein>